<name>A0A3N2PVF3_SODAK</name>
<dbReference type="Proteomes" id="UP000272025">
    <property type="component" value="Unassembled WGS sequence"/>
</dbReference>
<dbReference type="EMBL" id="ML119055">
    <property type="protein sequence ID" value="ROT38472.1"/>
    <property type="molecule type" value="Genomic_DNA"/>
</dbReference>
<proteinExistence type="predicted"/>
<organism evidence="2 3">
    <name type="scientific">Sodiomyces alkalinus (strain CBS 110278 / VKM F-3762 / F11)</name>
    <name type="common">Alkaliphilic filamentous fungus</name>
    <dbReference type="NCBI Taxonomy" id="1314773"/>
    <lineage>
        <taxon>Eukaryota</taxon>
        <taxon>Fungi</taxon>
        <taxon>Dikarya</taxon>
        <taxon>Ascomycota</taxon>
        <taxon>Pezizomycotina</taxon>
        <taxon>Sordariomycetes</taxon>
        <taxon>Hypocreomycetidae</taxon>
        <taxon>Glomerellales</taxon>
        <taxon>Plectosphaerellaceae</taxon>
        <taxon>Sodiomyces</taxon>
    </lineage>
</organism>
<dbReference type="RefSeq" id="XP_028466278.1">
    <property type="nucleotide sequence ID" value="XM_028606948.1"/>
</dbReference>
<sequence length="97" mass="10181">MPNAKCQMPNATDAVGVTSTTACHLPSTDAVSSLISTLSHHVASSTSSTEMHHFAPETAVTSSTLEKILSWASKVPRQPPKVPNKVPQGGSRRSSVK</sequence>
<dbReference type="AlphaFoldDB" id="A0A3N2PVF3"/>
<protein>
    <submittedName>
        <fullName evidence="2">Uncharacterized protein</fullName>
    </submittedName>
</protein>
<accession>A0A3N2PVF3</accession>
<evidence type="ECO:0000256" key="1">
    <source>
        <dbReference type="SAM" id="MobiDB-lite"/>
    </source>
</evidence>
<gene>
    <name evidence="2" type="ORF">SODALDRAFT_163113</name>
</gene>
<reference evidence="2 3" key="1">
    <citation type="journal article" date="2018" name="Mol. Ecol.">
        <title>The obligate alkalophilic soda-lake fungus Sodiomyces alkalinus has shifted to a protein diet.</title>
        <authorList>
            <person name="Grum-Grzhimaylo A.A."/>
            <person name="Falkoski D.L."/>
            <person name="van den Heuvel J."/>
            <person name="Valero-Jimenez C.A."/>
            <person name="Min B."/>
            <person name="Choi I.G."/>
            <person name="Lipzen A."/>
            <person name="Daum C.G."/>
            <person name="Aanen D.K."/>
            <person name="Tsang A."/>
            <person name="Henrissat B."/>
            <person name="Bilanenko E.N."/>
            <person name="de Vries R.P."/>
            <person name="van Kan J.A.L."/>
            <person name="Grigoriev I.V."/>
            <person name="Debets A.J.M."/>
        </authorList>
    </citation>
    <scope>NUCLEOTIDE SEQUENCE [LARGE SCALE GENOMIC DNA]</scope>
    <source>
        <strain evidence="2 3">F11</strain>
    </source>
</reference>
<feature type="region of interest" description="Disordered" evidence="1">
    <location>
        <begin position="71"/>
        <end position="97"/>
    </location>
</feature>
<evidence type="ECO:0000313" key="3">
    <source>
        <dbReference type="Proteomes" id="UP000272025"/>
    </source>
</evidence>
<evidence type="ECO:0000313" key="2">
    <source>
        <dbReference type="EMBL" id="ROT38472.1"/>
    </source>
</evidence>
<keyword evidence="3" id="KW-1185">Reference proteome</keyword>
<dbReference type="GeneID" id="39575426"/>